<feature type="domain" description="Lantibiotic biosynthesis protein dehydration" evidence="2">
    <location>
        <begin position="173"/>
        <end position="513"/>
    </location>
</feature>
<protein>
    <recommendedName>
        <fullName evidence="2">Lantibiotic biosynthesis protein dehydration domain-containing protein</fullName>
    </recommendedName>
</protein>
<evidence type="ECO:0000256" key="1">
    <source>
        <dbReference type="SAM" id="MobiDB-lite"/>
    </source>
</evidence>
<dbReference type="Pfam" id="PF13575">
    <property type="entry name" value="DUF4135"/>
    <property type="match status" value="1"/>
</dbReference>
<name>A0A6V7F2G6_9XANT</name>
<evidence type="ECO:0000313" key="3">
    <source>
        <dbReference type="EMBL" id="CAD0357687.1"/>
    </source>
</evidence>
<sequence length="961" mass="102789">MRLLPVPTETVEPGSDASASLTQALRQLDEIEWPRRASQVEPAPFPTDASVVDLAWRSVVPAADWPGDAPPAPAPYEDPLAGIAEQAFGAEIECLQERVSVLLDGAPLRWGASAVMTLVDEAYTRPLHRLWARGWAAAFNQLKLDGRLGLDARVSHLTSAQRALVVATARDRYSRLNERMGAMRDALLGEVRALCLRLTSDMDELAARCRAGGRPQVITRVVPLGDRHRSGWVGWVQLSDAAQSRTWDVVYKPRSIGVDKAFYDMAAALAQPGDPTVHAPWFLDCGAYGWMEYCAPSDCANAEEVEAYYERLCWLTALVFVLEGRDCHAGNVVVRGASPVFVDLECLFTPAADRDGQEPQYPPITATAVLPMTRFALGAFSGMDVSGFAGGQQGAHYYQTWQIAETPTGALTLRRERRPVPQATNVPRIAGASINPYGYCAPFLRGMRRAFARLQSVGSGLLSFADTVRLNDLETRIVLRNTSEYVKCLEESTAPCAVLSGDAEDRFLATALKPVPGVDPADERDCLCRGVIPRHGVTPIESGAQRSHRPDRSRAPSGPASVSGVERVRTLLDTGLSSATVAAQLTLAEQAFAAGARNARAVAFTSPEMRSPGAACTLLARAIACIDTRLSGEDAPDWITATSSRGGALVLTRMHWGAFTGRSGMAAAYAAAEASGVVSAQRTLARFRRATESDAGAIAASLPVEGLDGCAGVLAFAVGCGMRTGRSRLQDELLARLRAAPDARTIGPMPAGTLIGLTAAFELDPAPALAELIDARLHAFVCSPQLARLIDRDVAAPSVMWASPWAMVLATARAARAVGNWHALAHVSQTIRARDLKADTVHDRLVRLRLLLDAGGDSDSTTLWHEIAQLRSLVSATTLGSQYGLGALLGAARCARERSASGDALADEITSAYLTCAQAWLDACEDSILNRPLFVDAARGIAGVVLRLTQVRAKKELLGKV</sequence>
<dbReference type="EMBL" id="LR828253">
    <property type="protein sequence ID" value="CAD0357687.1"/>
    <property type="molecule type" value="Genomic_DNA"/>
</dbReference>
<proteinExistence type="predicted"/>
<reference evidence="3" key="1">
    <citation type="submission" date="2020-07" db="EMBL/GenBank/DDBJ databases">
        <authorList>
            <person name="Pothier F. J."/>
        </authorList>
    </citation>
    <scope>NUCLEOTIDE SEQUENCE</scope>
    <source>
        <strain evidence="3">CFBP 8129</strain>
    </source>
</reference>
<evidence type="ECO:0000259" key="2">
    <source>
        <dbReference type="Pfam" id="PF13575"/>
    </source>
</evidence>
<dbReference type="AlphaFoldDB" id="A0A6V7F2G6"/>
<dbReference type="InterPro" id="IPR025410">
    <property type="entry name" value="Lant_dehyd"/>
</dbReference>
<gene>
    <name evidence="3" type="ORF">CFBP8129_42260</name>
</gene>
<accession>A0A6V7F2G6</accession>
<organism evidence="3">
    <name type="scientific">Xanthomonas hortorum pv. gardneri</name>
    <dbReference type="NCBI Taxonomy" id="2754056"/>
    <lineage>
        <taxon>Bacteria</taxon>
        <taxon>Pseudomonadati</taxon>
        <taxon>Pseudomonadota</taxon>
        <taxon>Gammaproteobacteria</taxon>
        <taxon>Lysobacterales</taxon>
        <taxon>Lysobacteraceae</taxon>
        <taxon>Xanthomonas</taxon>
    </lineage>
</organism>
<dbReference type="EMBL" id="LR828253">
    <property type="protein sequence ID" value="CAD0357682.1"/>
    <property type="molecule type" value="Genomic_DNA"/>
</dbReference>
<feature type="region of interest" description="Disordered" evidence="1">
    <location>
        <begin position="538"/>
        <end position="564"/>
    </location>
</feature>